<evidence type="ECO:0000256" key="1">
    <source>
        <dbReference type="SAM" id="MobiDB-lite"/>
    </source>
</evidence>
<evidence type="ECO:0000313" key="2">
    <source>
        <dbReference type="EMBL" id="CAK9882762.1"/>
    </source>
</evidence>
<keyword evidence="3" id="KW-1185">Reference proteome</keyword>
<protein>
    <submittedName>
        <fullName evidence="2">Uncharacterized protein</fullName>
    </submittedName>
</protein>
<proteinExistence type="predicted"/>
<feature type="region of interest" description="Disordered" evidence="1">
    <location>
        <begin position="801"/>
        <end position="851"/>
    </location>
</feature>
<sequence length="851" mass="94204">MVCKIFELALDILTSYNFLSECDLDKAAGRPGKSTLGLFMMILMTDSGNPGAVPAENPIALSVHNSVYSQAAIGINPGPPCVDNSVLSQAAAIGMNAAAATFVDISVYDQAAGNMTPVPCVDSSEDGQAAIDSPAAAPCVDNAVYAQVAVDINPATFLDSSVYVAAAFDSLAPCLDDSLYAQAGAADLSPAPCVDSSVQNAQAAMDNLAPCVDDPVYRQATVHRDTPAPRVGNSISRAQRVVAARTTTEEGHTRREVAGPMAAFQWRRVHDPAGLCAERQQRFMCQNVEHQRCRDRLAMQHRGLPPHLHSHHHEHSATARSCRSLLHRAFHMPGFCRSDAAPPRMPPMPTSILEAQYAHQLEASTAWAVATAAQQHHPPGLLQHPISAAAPIFQSTQFLWAIGDTAHQAAAIAVTQVQYYLNPLHGPAAAHWNMFNTFPPRPPAPNFPWLLVVLAGGAGHHRQQVPYHVQHQPRPHLQQQQQVVHFSRRAGGPIWTNGILTPSARTPSPYYHHPNHFTPAPVMPHYVTPAFRQEYWTNGILTPSARTPSPYYHHPNHFTPAPVMPHYVTPAFRQEYWTNGILTSSARTPSPYYHHPNHFTPAPVMPHYVTPAFRQEYWTNGIRTPSARTPSPYHHQLNHFTPAPVTPHYVPPAFRQEYWTNGIRTPSARTPSPYHHHPNHFTPAPVTPHYVPPAFRQEYWTNGIRTLSARTPSPYHHHPNHFTPAPVMPHYVPPAFRQDHHHGLQLLHQPEQHHIRIRDIPNQMNSNPNHMRAADLAAADQYPHPHELARTSQQLQRSYCDSHYPPYQAPGSKSWQKRKGSKVKCGGSSSQQHQPPPPPPPPPARKAWAQH</sequence>
<name>A0ABP1C1S2_9BRYO</name>
<reference evidence="2" key="1">
    <citation type="submission" date="2024-03" db="EMBL/GenBank/DDBJ databases">
        <authorList>
            <consortium name="ELIXIR-Norway"/>
            <consortium name="Elixir Norway"/>
        </authorList>
    </citation>
    <scope>NUCLEOTIDE SEQUENCE</scope>
</reference>
<dbReference type="Proteomes" id="UP001497522">
    <property type="component" value="Chromosome 9"/>
</dbReference>
<feature type="compositionally biased region" description="Pro residues" evidence="1">
    <location>
        <begin position="834"/>
        <end position="844"/>
    </location>
</feature>
<organism evidence="2 3">
    <name type="scientific">Sphagnum jensenii</name>
    <dbReference type="NCBI Taxonomy" id="128206"/>
    <lineage>
        <taxon>Eukaryota</taxon>
        <taxon>Viridiplantae</taxon>
        <taxon>Streptophyta</taxon>
        <taxon>Embryophyta</taxon>
        <taxon>Bryophyta</taxon>
        <taxon>Sphagnophytina</taxon>
        <taxon>Sphagnopsida</taxon>
        <taxon>Sphagnales</taxon>
        <taxon>Sphagnaceae</taxon>
        <taxon>Sphagnum</taxon>
    </lineage>
</organism>
<dbReference type="EMBL" id="OZ023710">
    <property type="protein sequence ID" value="CAK9882762.1"/>
    <property type="molecule type" value="Genomic_DNA"/>
</dbReference>
<accession>A0ABP1C1S2</accession>
<gene>
    <name evidence="2" type="ORF">CSSPJE1EN2_LOCUS24013</name>
</gene>
<evidence type="ECO:0000313" key="3">
    <source>
        <dbReference type="Proteomes" id="UP001497522"/>
    </source>
</evidence>